<gene>
    <name evidence="1" type="ORF">ACAOBT_LOCUS23289</name>
</gene>
<dbReference type="AlphaFoldDB" id="A0A9P0PRY1"/>
<dbReference type="Proteomes" id="UP001152888">
    <property type="component" value="Unassembled WGS sequence"/>
</dbReference>
<protein>
    <submittedName>
        <fullName evidence="1">Uncharacterized protein</fullName>
    </submittedName>
</protein>
<evidence type="ECO:0000313" key="2">
    <source>
        <dbReference type="Proteomes" id="UP001152888"/>
    </source>
</evidence>
<dbReference type="OrthoDB" id="422637at2759"/>
<comment type="caution">
    <text evidence="1">The sequence shown here is derived from an EMBL/GenBank/DDBJ whole genome shotgun (WGS) entry which is preliminary data.</text>
</comment>
<sequence>MPYMVKMMEEIKRELADLKSNYRKDTYAKVLKNTTSAPDSINKPSLHTIIIRHKSQQNIGKNKEEV</sequence>
<accession>A0A9P0PRY1</accession>
<organism evidence="1 2">
    <name type="scientific">Acanthoscelides obtectus</name>
    <name type="common">Bean weevil</name>
    <name type="synonym">Bruchus obtectus</name>
    <dbReference type="NCBI Taxonomy" id="200917"/>
    <lineage>
        <taxon>Eukaryota</taxon>
        <taxon>Metazoa</taxon>
        <taxon>Ecdysozoa</taxon>
        <taxon>Arthropoda</taxon>
        <taxon>Hexapoda</taxon>
        <taxon>Insecta</taxon>
        <taxon>Pterygota</taxon>
        <taxon>Neoptera</taxon>
        <taxon>Endopterygota</taxon>
        <taxon>Coleoptera</taxon>
        <taxon>Polyphaga</taxon>
        <taxon>Cucujiformia</taxon>
        <taxon>Chrysomeloidea</taxon>
        <taxon>Chrysomelidae</taxon>
        <taxon>Bruchinae</taxon>
        <taxon>Bruchini</taxon>
        <taxon>Acanthoscelides</taxon>
    </lineage>
</organism>
<evidence type="ECO:0000313" key="1">
    <source>
        <dbReference type="EMBL" id="CAH1996600.1"/>
    </source>
</evidence>
<dbReference type="EMBL" id="CAKOFQ010007263">
    <property type="protein sequence ID" value="CAH1996600.1"/>
    <property type="molecule type" value="Genomic_DNA"/>
</dbReference>
<keyword evidence="2" id="KW-1185">Reference proteome</keyword>
<name>A0A9P0PRY1_ACAOB</name>
<reference evidence="1" key="1">
    <citation type="submission" date="2022-03" db="EMBL/GenBank/DDBJ databases">
        <authorList>
            <person name="Sayadi A."/>
        </authorList>
    </citation>
    <scope>NUCLEOTIDE SEQUENCE</scope>
</reference>
<proteinExistence type="predicted"/>